<dbReference type="InterPro" id="IPR001507">
    <property type="entry name" value="ZP_dom"/>
</dbReference>
<dbReference type="OrthoDB" id="6098271at2759"/>
<comment type="caution">
    <text evidence="4">The sequence shown here is derived from an EMBL/GenBank/DDBJ whole genome shotgun (WGS) entry which is preliminary data.</text>
</comment>
<keyword evidence="5" id="KW-1185">Reference proteome</keyword>
<dbReference type="AlphaFoldDB" id="A0A8S3SXE3"/>
<proteinExistence type="predicted"/>
<accession>A0A8S3SXE3</accession>
<dbReference type="PROSITE" id="PS51034">
    <property type="entry name" value="ZP_2"/>
    <property type="match status" value="1"/>
</dbReference>
<dbReference type="InterPro" id="IPR057371">
    <property type="entry name" value="VERL_C"/>
</dbReference>
<reference evidence="4" key="1">
    <citation type="submission" date="2021-03" db="EMBL/GenBank/DDBJ databases">
        <authorList>
            <person name="Bekaert M."/>
        </authorList>
    </citation>
    <scope>NUCLEOTIDE SEQUENCE</scope>
</reference>
<dbReference type="EMBL" id="CAJPWZ010001856">
    <property type="protein sequence ID" value="CAG2225733.1"/>
    <property type="molecule type" value="Genomic_DNA"/>
</dbReference>
<feature type="region of interest" description="Disordered" evidence="1">
    <location>
        <begin position="433"/>
        <end position="539"/>
    </location>
</feature>
<feature type="transmembrane region" description="Helical" evidence="2">
    <location>
        <begin position="568"/>
        <end position="587"/>
    </location>
</feature>
<dbReference type="Pfam" id="PF25272">
    <property type="entry name" value="VERL_C"/>
    <property type="match status" value="1"/>
</dbReference>
<evidence type="ECO:0000259" key="3">
    <source>
        <dbReference type="PROSITE" id="PS51034"/>
    </source>
</evidence>
<feature type="domain" description="ZP" evidence="3">
    <location>
        <begin position="1"/>
        <end position="291"/>
    </location>
</feature>
<name>A0A8S3SXE3_MYTED</name>
<organism evidence="4 5">
    <name type="scientific">Mytilus edulis</name>
    <name type="common">Blue mussel</name>
    <dbReference type="NCBI Taxonomy" id="6550"/>
    <lineage>
        <taxon>Eukaryota</taxon>
        <taxon>Metazoa</taxon>
        <taxon>Spiralia</taxon>
        <taxon>Lophotrochozoa</taxon>
        <taxon>Mollusca</taxon>
        <taxon>Bivalvia</taxon>
        <taxon>Autobranchia</taxon>
        <taxon>Pteriomorphia</taxon>
        <taxon>Mytilida</taxon>
        <taxon>Mytiloidea</taxon>
        <taxon>Mytilidae</taxon>
        <taxon>Mytilinae</taxon>
        <taxon>Mytilus</taxon>
    </lineage>
</organism>
<evidence type="ECO:0000313" key="5">
    <source>
        <dbReference type="Proteomes" id="UP000683360"/>
    </source>
</evidence>
<sequence length="588" mass="65465">MKLSIDTAYGLEKTGISDFKLVTIVLPLHNTMFEKRLVSFKTDCLFGENLVEVVYYGEAVAVYAVNSEAEEFEFEENLGEGVSWTLLLKLEKDSETDPSFDKTPDLEVYQILIQGRQTIKYVPSEGDVVAMIQCSYMTYAEEIEGGSELTDQIQSPEIIVNNTGSVAESNFTVSIVKINERPFTNKIRMGRIVKLKATMTGTVNETKFHVTNCNAYSTDLNATSVVLIDGCGTGHPFKKTQGFTLRGLSAISPSFQMFRIKRAQGILFKCSFVICNDECPENSCQVSSERRKREADGELEFRLEDKQSDNKNLRHIHSNTNQHRNSQDVIEVPENQPMLHTGKIDVDKLLPVLLEDRSRSSVEDVKFIRGGLIINISSNVYDTLTLLIYTENGKFNGDNSYVGTSNDIQVVGDEDFGIPFGEMSKNRVIESVSTRTVTLSDPPENSEPPNGTNEEIIGIPTESKIKSNRPSNMNKDNLFPKNRITSTETRTVDQATNDINSKQSIASSDQKESSETKTLLSAKDTNNGKPADHKTSGLNVFDIDQNSEKSKSTEMKRRLKNLNSSIQFSPTAHALSISVIISLLVIFA</sequence>
<dbReference type="Proteomes" id="UP000683360">
    <property type="component" value="Unassembled WGS sequence"/>
</dbReference>
<feature type="compositionally biased region" description="Polar residues" evidence="1">
    <location>
        <begin position="516"/>
        <end position="528"/>
    </location>
</feature>
<keyword evidence="2" id="KW-0472">Membrane</keyword>
<evidence type="ECO:0000256" key="2">
    <source>
        <dbReference type="SAM" id="Phobius"/>
    </source>
</evidence>
<evidence type="ECO:0000313" key="4">
    <source>
        <dbReference type="EMBL" id="CAG2225733.1"/>
    </source>
</evidence>
<feature type="compositionally biased region" description="Polar residues" evidence="1">
    <location>
        <begin position="483"/>
        <end position="508"/>
    </location>
</feature>
<keyword evidence="2" id="KW-1133">Transmembrane helix</keyword>
<gene>
    <name evidence="4" type="ORF">MEDL_38821</name>
</gene>
<protein>
    <recommendedName>
        <fullName evidence="3">ZP domain-containing protein</fullName>
    </recommendedName>
</protein>
<evidence type="ECO:0000256" key="1">
    <source>
        <dbReference type="SAM" id="MobiDB-lite"/>
    </source>
</evidence>
<keyword evidence="2" id="KW-0812">Transmembrane</keyword>